<evidence type="ECO:0000313" key="1">
    <source>
        <dbReference type="EMBL" id="MPM69440.1"/>
    </source>
</evidence>
<protein>
    <submittedName>
        <fullName evidence="1">Uncharacterized protein</fullName>
    </submittedName>
</protein>
<name>A0A645BVH5_9ZZZZ</name>
<organism evidence="1">
    <name type="scientific">bioreactor metagenome</name>
    <dbReference type="NCBI Taxonomy" id="1076179"/>
    <lineage>
        <taxon>unclassified sequences</taxon>
        <taxon>metagenomes</taxon>
        <taxon>ecological metagenomes</taxon>
    </lineage>
</organism>
<reference evidence="1" key="1">
    <citation type="submission" date="2019-08" db="EMBL/GenBank/DDBJ databases">
        <authorList>
            <person name="Kucharzyk K."/>
            <person name="Murdoch R.W."/>
            <person name="Higgins S."/>
            <person name="Loffler F."/>
        </authorList>
    </citation>
    <scope>NUCLEOTIDE SEQUENCE</scope>
</reference>
<dbReference type="EMBL" id="VSSQ01022878">
    <property type="protein sequence ID" value="MPM69440.1"/>
    <property type="molecule type" value="Genomic_DNA"/>
</dbReference>
<gene>
    <name evidence="1" type="ORF">SDC9_116385</name>
</gene>
<proteinExistence type="predicted"/>
<dbReference type="AlphaFoldDB" id="A0A645BVH5"/>
<comment type="caution">
    <text evidence="1">The sequence shown here is derived from an EMBL/GenBank/DDBJ whole genome shotgun (WGS) entry which is preliminary data.</text>
</comment>
<accession>A0A645BVH5</accession>
<sequence>MLAGKHLAGPAKACLHFINDQKRSTLVAKPGDARQIFAIRRVNAALPLNDFQYNRRSGLIDGLLHCAKIVVRNVTHVRDQWQKGFTVSFVPGGRKCSHGAPVKSAHGGNNSFAAGGKAGKFESRFYGFCTGIAEEDPIQPW</sequence>